<protein>
    <recommendedName>
        <fullName evidence="4">Testicular haploid expressed protein</fullName>
    </recommendedName>
</protein>
<dbReference type="Proteomes" id="UP001153737">
    <property type="component" value="Chromosome 12"/>
</dbReference>
<dbReference type="Pfam" id="PF14912">
    <property type="entry name" value="THEG"/>
    <property type="match status" value="3"/>
</dbReference>
<gene>
    <name evidence="2" type="ORF">PHAECO_LOCUS3291</name>
</gene>
<evidence type="ECO:0000313" key="3">
    <source>
        <dbReference type="Proteomes" id="UP001153737"/>
    </source>
</evidence>
<evidence type="ECO:0008006" key="4">
    <source>
        <dbReference type="Google" id="ProtNLM"/>
    </source>
</evidence>
<dbReference type="OrthoDB" id="25466at2759"/>
<dbReference type="PANTHER" id="PTHR15901">
    <property type="entry name" value="TESTICULAR HAPLOID EXPRESSED GENE PROTEIN"/>
    <property type="match status" value="1"/>
</dbReference>
<dbReference type="SMART" id="SM00705">
    <property type="entry name" value="THEG"/>
    <property type="match status" value="4"/>
</dbReference>
<proteinExistence type="predicted"/>
<dbReference type="InterPro" id="IPR042401">
    <property type="entry name" value="SPMAP2-like"/>
</dbReference>
<keyword evidence="1" id="KW-0677">Repeat</keyword>
<evidence type="ECO:0000313" key="2">
    <source>
        <dbReference type="EMBL" id="CAG9815362.1"/>
    </source>
</evidence>
<reference evidence="2" key="2">
    <citation type="submission" date="2022-10" db="EMBL/GenBank/DDBJ databases">
        <authorList>
            <consortium name="ENA_rothamsted_submissions"/>
            <consortium name="culmorum"/>
            <person name="King R."/>
        </authorList>
    </citation>
    <scope>NUCLEOTIDE SEQUENCE</scope>
</reference>
<keyword evidence="3" id="KW-1185">Reference proteome</keyword>
<dbReference type="EMBL" id="OU896718">
    <property type="protein sequence ID" value="CAG9815362.1"/>
    <property type="molecule type" value="Genomic_DNA"/>
</dbReference>
<reference evidence="2" key="1">
    <citation type="submission" date="2022-01" db="EMBL/GenBank/DDBJ databases">
        <authorList>
            <person name="King R."/>
        </authorList>
    </citation>
    <scope>NUCLEOTIDE SEQUENCE</scope>
</reference>
<dbReference type="InterPro" id="IPR006623">
    <property type="entry name" value="THEG"/>
</dbReference>
<dbReference type="AlphaFoldDB" id="A0A9N9X3A1"/>
<sequence>MTKIDTECVTVDINVFPTPPPPPPPALNPIPEKILKILEKYKYNWRLDQLAKPRRKASKFIPIVVEPLKIVKVKPLKLDSELVYYADQQSRPPLRTLVLNKRLYGKQNGRKYRQRVRKLIDKSWGSIYNFYKKRERDKKLRQLRREAKKVKKTHDNSIMLKLATPKRVFFPEPEEKTPKKIFSDFDRLDTLAAPKPFIELPPKRMGVNPAALTYEPTEIVLKLAQQPDRYKFVCKPLEPGKVQRAALRYKITERTEALAVPKQRSEKAKVDEDWDPWVIPKNALKYKATTRILELAKPKERE</sequence>
<dbReference type="PANTHER" id="PTHR15901:SF16">
    <property type="entry name" value="TESTICULAR HAPLOID EXPRESSED GENE PROTEIN"/>
    <property type="match status" value="1"/>
</dbReference>
<evidence type="ECO:0000256" key="1">
    <source>
        <dbReference type="ARBA" id="ARBA00022737"/>
    </source>
</evidence>
<organism evidence="2 3">
    <name type="scientific">Phaedon cochleariae</name>
    <name type="common">Mustard beetle</name>
    <dbReference type="NCBI Taxonomy" id="80249"/>
    <lineage>
        <taxon>Eukaryota</taxon>
        <taxon>Metazoa</taxon>
        <taxon>Ecdysozoa</taxon>
        <taxon>Arthropoda</taxon>
        <taxon>Hexapoda</taxon>
        <taxon>Insecta</taxon>
        <taxon>Pterygota</taxon>
        <taxon>Neoptera</taxon>
        <taxon>Endopterygota</taxon>
        <taxon>Coleoptera</taxon>
        <taxon>Polyphaga</taxon>
        <taxon>Cucujiformia</taxon>
        <taxon>Chrysomeloidea</taxon>
        <taxon>Chrysomelidae</taxon>
        <taxon>Chrysomelinae</taxon>
        <taxon>Chrysomelini</taxon>
        <taxon>Phaedon</taxon>
    </lineage>
</organism>
<name>A0A9N9X3A1_PHACE</name>
<accession>A0A9N9X3A1</accession>